<dbReference type="Pfam" id="PF13086">
    <property type="entry name" value="AAA_11"/>
    <property type="match status" value="2"/>
</dbReference>
<keyword evidence="4" id="KW-0347">Helicase</keyword>
<reference evidence="8" key="1">
    <citation type="submission" date="2021-01" db="EMBL/GenBank/DDBJ databases">
        <title>Whole genome shotgun sequence of Actinocatenispora rupis NBRC 107355.</title>
        <authorList>
            <person name="Komaki H."/>
            <person name="Tamura T."/>
        </authorList>
    </citation>
    <scope>NUCLEOTIDE SEQUENCE</scope>
    <source>
        <strain evidence="8">NBRC 107355</strain>
    </source>
</reference>
<dbReference type="SUPFAM" id="SSF56112">
    <property type="entry name" value="Protein kinase-like (PK-like)"/>
    <property type="match status" value="1"/>
</dbReference>
<keyword evidence="3" id="KW-0378">Hydrolase</keyword>
<dbReference type="PANTHER" id="PTHR43788">
    <property type="entry name" value="DNA2/NAM7 HELICASE FAMILY MEMBER"/>
    <property type="match status" value="1"/>
</dbReference>
<keyword evidence="2" id="KW-0547">Nucleotide-binding</keyword>
<comment type="similarity">
    <text evidence="1">Belongs to the DNA2/NAM7 helicase family.</text>
</comment>
<evidence type="ECO:0000256" key="4">
    <source>
        <dbReference type="ARBA" id="ARBA00022806"/>
    </source>
</evidence>
<dbReference type="Pfam" id="PF13087">
    <property type="entry name" value="AAA_12"/>
    <property type="match status" value="1"/>
</dbReference>
<accession>A0A8J3ND12</accession>
<dbReference type="GO" id="GO:0043139">
    <property type="term" value="F:5'-3' DNA helicase activity"/>
    <property type="evidence" value="ECO:0007669"/>
    <property type="project" value="TreeGrafter"/>
</dbReference>
<evidence type="ECO:0000313" key="8">
    <source>
        <dbReference type="EMBL" id="GID12382.1"/>
    </source>
</evidence>
<dbReference type="InterPro" id="IPR011009">
    <property type="entry name" value="Kinase-like_dom_sf"/>
</dbReference>
<keyword evidence="9" id="KW-1185">Reference proteome</keyword>
<feature type="domain" description="Protein kinase" evidence="7">
    <location>
        <begin position="1"/>
        <end position="331"/>
    </location>
</feature>
<dbReference type="Gene3D" id="1.10.510.10">
    <property type="entry name" value="Transferase(Phosphotransferase) domain 1"/>
    <property type="match status" value="1"/>
</dbReference>
<dbReference type="GO" id="GO:0004672">
    <property type="term" value="F:protein kinase activity"/>
    <property type="evidence" value="ECO:0007669"/>
    <property type="project" value="InterPro"/>
</dbReference>
<dbReference type="SUPFAM" id="SSF52540">
    <property type="entry name" value="P-loop containing nucleoside triphosphate hydrolases"/>
    <property type="match status" value="1"/>
</dbReference>
<dbReference type="RefSeq" id="WP_203658366.1">
    <property type="nucleotide sequence ID" value="NZ_BAAAZM010000013.1"/>
</dbReference>
<dbReference type="InterPro" id="IPR047187">
    <property type="entry name" value="SF1_C_Upf1"/>
</dbReference>
<evidence type="ECO:0000256" key="5">
    <source>
        <dbReference type="ARBA" id="ARBA00022840"/>
    </source>
</evidence>
<dbReference type="GO" id="GO:0016787">
    <property type="term" value="F:hydrolase activity"/>
    <property type="evidence" value="ECO:0007669"/>
    <property type="project" value="UniProtKB-KW"/>
</dbReference>
<name>A0A8J3ND12_9ACTN</name>
<proteinExistence type="inferred from homology"/>
<dbReference type="CDD" id="cd18808">
    <property type="entry name" value="SF1_C_Upf1"/>
    <property type="match status" value="1"/>
</dbReference>
<evidence type="ECO:0000256" key="6">
    <source>
        <dbReference type="SAM" id="MobiDB-lite"/>
    </source>
</evidence>
<gene>
    <name evidence="8" type="ORF">Aru02nite_32710</name>
</gene>
<dbReference type="InterPro" id="IPR041677">
    <property type="entry name" value="DNA2/NAM7_AAA_11"/>
</dbReference>
<evidence type="ECO:0000259" key="7">
    <source>
        <dbReference type="PROSITE" id="PS50011"/>
    </source>
</evidence>
<evidence type="ECO:0000256" key="3">
    <source>
        <dbReference type="ARBA" id="ARBA00022801"/>
    </source>
</evidence>
<dbReference type="PANTHER" id="PTHR43788:SF8">
    <property type="entry name" value="DNA-BINDING PROTEIN SMUBP-2"/>
    <property type="match status" value="1"/>
</dbReference>
<dbReference type="AlphaFoldDB" id="A0A8J3ND12"/>
<protein>
    <recommendedName>
        <fullName evidence="7">Protein kinase domain-containing protein</fullName>
    </recommendedName>
</protein>
<dbReference type="EMBL" id="BOMB01000019">
    <property type="protein sequence ID" value="GID12382.1"/>
    <property type="molecule type" value="Genomic_DNA"/>
</dbReference>
<organism evidence="8 9">
    <name type="scientific">Actinocatenispora rupis</name>
    <dbReference type="NCBI Taxonomy" id="519421"/>
    <lineage>
        <taxon>Bacteria</taxon>
        <taxon>Bacillati</taxon>
        <taxon>Actinomycetota</taxon>
        <taxon>Actinomycetes</taxon>
        <taxon>Micromonosporales</taxon>
        <taxon>Micromonosporaceae</taxon>
        <taxon>Actinocatenispora</taxon>
    </lineage>
</organism>
<dbReference type="InterPro" id="IPR050534">
    <property type="entry name" value="Coronavir_polyprotein_1ab"/>
</dbReference>
<dbReference type="Proteomes" id="UP000612808">
    <property type="component" value="Unassembled WGS sequence"/>
</dbReference>
<evidence type="ECO:0000313" key="9">
    <source>
        <dbReference type="Proteomes" id="UP000612808"/>
    </source>
</evidence>
<dbReference type="SMART" id="SM00220">
    <property type="entry name" value="S_TKc"/>
    <property type="match status" value="1"/>
</dbReference>
<keyword evidence="5" id="KW-0067">ATP-binding</keyword>
<evidence type="ECO:0000256" key="1">
    <source>
        <dbReference type="ARBA" id="ARBA00007913"/>
    </source>
</evidence>
<dbReference type="InterPro" id="IPR041679">
    <property type="entry name" value="DNA2/NAM7-like_C"/>
</dbReference>
<dbReference type="PROSITE" id="PS50011">
    <property type="entry name" value="PROTEIN_KINASE_DOM"/>
    <property type="match status" value="1"/>
</dbReference>
<dbReference type="GO" id="GO:0005524">
    <property type="term" value="F:ATP binding"/>
    <property type="evidence" value="ECO:0007669"/>
    <property type="project" value="UniProtKB-KW"/>
</dbReference>
<sequence>MPSGSLERIVRELFIGPHSTYGPYEVPGGGDLVVSERLPGLLYAIDLMSGDGRREAVTLLIYRGVTGLGGQMWDQQAKVLIRTTALEHPALPRVREGAFVDAETLSAKGLGDEGFAFVVTEGGPTALADEESALPVLRAQPVYAVQQFHLLADALATLHGMGVLHRNVWPGTVLVYPTEPARLVLAGFEMSVVVANLLRAADQDAARRRDLAMTAYLDPGRRSLRYQPPERAALLFGTGPVEVVENDRTDVYGLGVTVAEWFLDLPELDPALPPTEAVGRFGEELRRRIRTAADLPLALRELLEQMVAPTPESRLGAGEVVDRISRRYEALTNVWTAPDARDLPHLLTFMPLEPAYRLLYEWRFISFDPVTAEGQKELVELIESDLKHGQLAHAPNGADPYLASGDPERKRLAQHLLMGERAAWFCQKYQRRTGLGATSAPMDDVLVVKYVVPLNSGRGSRIRASVAREQIQELPPIEAFPSTPTSPPASELSAMRQGRPSWVPLIEAVSRVGRPAGEDLTYEQAYDWLLEYLGVELQAREYAYRVDGDADAPGTRRLVWDRQRDDDRKTNSAMATLYATDPRRRPDFGDFFSLAESEDGTAGKLEVLEDDRGQPRQTRNAPTVRLRPGRYGDDVIEVTAAGRIPAVGWIRPAGEFGSRVSLNRQFDARWALMANRLLVNQLRRPTGIAGLRHRWNGVAADLGDAAATVVDMLTFNPMFVLQGPPGTGKTEVAARAVDAYLRDEGRGGRVLISAQSNYALDNLAARVLGRCGLLADGKPTSTDGEVVALRVTSTSGQDRVDEALRAFQLDAVVARRQDELRRYADRKLREDLEPATRSIVAEWRELVRRIGPELTDRIRRAANLVFATCATATPELLGSGAADAFDWVIIEEAAKAWPTELAIPMTRGVRWTLIGDHRQLGAHRADDVQRFLAECALSGLPDLAVPAGRAEQYGQVFNLFGSFFADRRTGGLERPVRRLSRQFRMRENICEVVSRAFYPDEARDAAPDGFPHGILTTGRADRPHGLRHPRHLADRSVVWLDTSERDGCEDEEAWRNDGEARLVETLVGRFEPQPAPGRHGFSDQPLAILTPYKAQLDLFNQSDATRGLASTVHAYQGREADIVLVSLVRSTRRGPETWHNLGHLVKPELVNVMLSRARNLLVLVGNYPHFADSGRGTCWEAVCGLLAGHVLPIGEVVDA</sequence>
<dbReference type="InterPro" id="IPR000719">
    <property type="entry name" value="Prot_kinase_dom"/>
</dbReference>
<evidence type="ECO:0000256" key="2">
    <source>
        <dbReference type="ARBA" id="ARBA00022741"/>
    </source>
</evidence>
<feature type="region of interest" description="Disordered" evidence="6">
    <location>
        <begin position="603"/>
        <end position="623"/>
    </location>
</feature>
<dbReference type="Gene3D" id="3.40.50.300">
    <property type="entry name" value="P-loop containing nucleotide triphosphate hydrolases"/>
    <property type="match status" value="2"/>
</dbReference>
<comment type="caution">
    <text evidence="8">The sequence shown here is derived from an EMBL/GenBank/DDBJ whole genome shotgun (WGS) entry which is preliminary data.</text>
</comment>
<dbReference type="InterPro" id="IPR027417">
    <property type="entry name" value="P-loop_NTPase"/>
</dbReference>